<dbReference type="OrthoDB" id="9768187at2"/>
<dbReference type="EMBL" id="SOFP01000046">
    <property type="protein sequence ID" value="TFC15194.1"/>
    <property type="molecule type" value="Genomic_DNA"/>
</dbReference>
<dbReference type="GO" id="GO:0009252">
    <property type="term" value="P:peptidoglycan biosynthetic process"/>
    <property type="evidence" value="ECO:0007669"/>
    <property type="project" value="UniProtKB-KW"/>
</dbReference>
<evidence type="ECO:0000256" key="14">
    <source>
        <dbReference type="ARBA" id="ARBA00032370"/>
    </source>
</evidence>
<dbReference type="Proteomes" id="UP000298412">
    <property type="component" value="Unassembled WGS sequence"/>
</dbReference>
<evidence type="ECO:0000256" key="20">
    <source>
        <dbReference type="ARBA" id="ARBA00049902"/>
    </source>
</evidence>
<keyword evidence="3" id="KW-1003">Cell membrane</keyword>
<evidence type="ECO:0000256" key="6">
    <source>
        <dbReference type="ARBA" id="ARBA00022679"/>
    </source>
</evidence>
<evidence type="ECO:0000256" key="8">
    <source>
        <dbReference type="ARBA" id="ARBA00022960"/>
    </source>
</evidence>
<evidence type="ECO:0000256" key="15">
    <source>
        <dbReference type="ARBA" id="ARBA00033270"/>
    </source>
</evidence>
<keyword evidence="7 23" id="KW-0812">Transmembrane</keyword>
<keyword evidence="9" id="KW-0573">Peptidoglycan synthesis</keyword>
<reference evidence="24 25" key="1">
    <citation type="submission" date="2019-03" db="EMBL/GenBank/DDBJ databases">
        <title>Genomics of glacier-inhabiting Cryobacterium strains.</title>
        <authorList>
            <person name="Liu Q."/>
            <person name="Xin Y.-H."/>
        </authorList>
    </citation>
    <scope>NUCLEOTIDE SEQUENCE [LARGE SCALE GENOMIC DNA]</scope>
    <source>
        <strain evidence="24 25">MDT1-3</strain>
    </source>
</reference>
<keyword evidence="8" id="KW-0133">Cell shape</keyword>
<gene>
    <name evidence="24" type="primary">ftsW</name>
    <name evidence="24" type="ORF">E3O19_08665</name>
</gene>
<sequence>MVGFGLMMVLSSSFVDSHTAGDSFFAVFWKQGASAIIGIPLMLLVARIRSTVWRKHARLLLIATCVLQLLVVATPLGTQVGGNRNWLRLGSFSLQPSEALKVALALWISMFLVKRYNRIADWKHLLLPVVLVAGPAIGLVTIGGDLGTTLIMGGMLLGALFFAGAPLKQLALTLGAASVLAVLLAVSRPSRLIRILAFLNPGSADPTDVGWQIQNGYYALASGGVFGVGLGNSKSKWGWLPAADTDFIFAIIGNELGLIGTVLVLVLFAVLALAFLRIIGTSTDRFARIATAAIMVWIIGEAAVNIAVVLGLLPVLGVPLPFFSSGGTALVSSLAAMGIVLSFERESKRRKTQSQPEKRHAQGNSPMTGDVQAPIARRPSTSPLSAALKGEMIHEFG</sequence>
<feature type="region of interest" description="Disordered" evidence="22">
    <location>
        <begin position="347"/>
        <end position="386"/>
    </location>
</feature>
<evidence type="ECO:0000256" key="4">
    <source>
        <dbReference type="ARBA" id="ARBA00022618"/>
    </source>
</evidence>
<comment type="catalytic activity">
    <reaction evidence="20">
        <text>[GlcNAc-(1-&gt;4)-Mur2Ac(oyl-L-Ala-gamma-D-Glu-L-Lys-D-Ala-D-Ala)](n)-di-trans,octa-cis-undecaprenyl diphosphate + beta-D-GlcNAc-(1-&gt;4)-Mur2Ac(oyl-L-Ala-gamma-D-Glu-L-Lys-D-Ala-D-Ala)-di-trans,octa-cis-undecaprenyl diphosphate = [GlcNAc-(1-&gt;4)-Mur2Ac(oyl-L-Ala-gamma-D-Glu-L-Lys-D-Ala-D-Ala)](n+1)-di-trans,octa-cis-undecaprenyl diphosphate + di-trans,octa-cis-undecaprenyl diphosphate + H(+)</text>
        <dbReference type="Rhea" id="RHEA:23708"/>
        <dbReference type="Rhea" id="RHEA-COMP:9602"/>
        <dbReference type="Rhea" id="RHEA-COMP:9603"/>
        <dbReference type="ChEBI" id="CHEBI:15378"/>
        <dbReference type="ChEBI" id="CHEBI:58405"/>
        <dbReference type="ChEBI" id="CHEBI:60033"/>
        <dbReference type="ChEBI" id="CHEBI:78435"/>
        <dbReference type="EC" id="2.4.99.28"/>
    </reaction>
</comment>
<feature type="transmembrane region" description="Helical" evidence="23">
    <location>
        <begin position="27"/>
        <end position="46"/>
    </location>
</feature>
<keyword evidence="25" id="KW-1185">Reference proteome</keyword>
<dbReference type="InterPro" id="IPR013437">
    <property type="entry name" value="FtsW"/>
</dbReference>
<feature type="transmembrane region" description="Helical" evidence="23">
    <location>
        <begin position="58"/>
        <end position="76"/>
    </location>
</feature>
<evidence type="ECO:0000256" key="5">
    <source>
        <dbReference type="ARBA" id="ARBA00022676"/>
    </source>
</evidence>
<dbReference type="PANTHER" id="PTHR30474:SF2">
    <property type="entry name" value="PEPTIDOGLYCAN GLYCOSYLTRANSFERASE FTSW-RELATED"/>
    <property type="match status" value="1"/>
</dbReference>
<feature type="transmembrane region" description="Helical" evidence="23">
    <location>
        <begin position="292"/>
        <end position="316"/>
    </location>
</feature>
<feature type="transmembrane region" description="Helical" evidence="23">
    <location>
        <begin position="256"/>
        <end position="280"/>
    </location>
</feature>
<evidence type="ECO:0000256" key="10">
    <source>
        <dbReference type="ARBA" id="ARBA00022989"/>
    </source>
</evidence>
<keyword evidence="6" id="KW-0808">Transferase</keyword>
<evidence type="ECO:0000256" key="18">
    <source>
        <dbReference type="ARBA" id="ARBA00041418"/>
    </source>
</evidence>
<feature type="transmembrane region" description="Helical" evidence="23">
    <location>
        <begin position="96"/>
        <end position="113"/>
    </location>
</feature>
<evidence type="ECO:0000256" key="22">
    <source>
        <dbReference type="SAM" id="MobiDB-lite"/>
    </source>
</evidence>
<evidence type="ECO:0000256" key="21">
    <source>
        <dbReference type="ARBA" id="ARBA00049966"/>
    </source>
</evidence>
<evidence type="ECO:0000256" key="17">
    <source>
        <dbReference type="ARBA" id="ARBA00041185"/>
    </source>
</evidence>
<evidence type="ECO:0000256" key="3">
    <source>
        <dbReference type="ARBA" id="ARBA00022475"/>
    </source>
</evidence>
<dbReference type="GO" id="GO:0008955">
    <property type="term" value="F:peptidoglycan glycosyltransferase activity"/>
    <property type="evidence" value="ECO:0007669"/>
    <property type="project" value="UniProtKB-EC"/>
</dbReference>
<comment type="pathway">
    <text evidence="2">Cell wall biogenesis; peptidoglycan biosynthesis.</text>
</comment>
<protein>
    <recommendedName>
        <fullName evidence="17">Probable peptidoglycan glycosyltransferase FtsW</fullName>
        <ecNumber evidence="19">2.4.99.28</ecNumber>
    </recommendedName>
    <alternativeName>
        <fullName evidence="18">Cell division protein FtsW</fullName>
    </alternativeName>
    <alternativeName>
        <fullName evidence="15">Cell wall polymerase</fullName>
    </alternativeName>
    <alternativeName>
        <fullName evidence="14">Peptidoglycan polymerase</fullName>
    </alternativeName>
</protein>
<evidence type="ECO:0000256" key="23">
    <source>
        <dbReference type="SAM" id="Phobius"/>
    </source>
</evidence>
<dbReference type="GO" id="GO:0032153">
    <property type="term" value="C:cell division site"/>
    <property type="evidence" value="ECO:0007669"/>
    <property type="project" value="TreeGrafter"/>
</dbReference>
<evidence type="ECO:0000313" key="24">
    <source>
        <dbReference type="EMBL" id="TFC15194.1"/>
    </source>
</evidence>
<feature type="transmembrane region" description="Helical" evidence="23">
    <location>
        <begin position="322"/>
        <end position="343"/>
    </location>
</feature>
<keyword evidence="5" id="KW-0328">Glycosyltransferase</keyword>
<comment type="caution">
    <text evidence="24">The sequence shown here is derived from an EMBL/GenBank/DDBJ whole genome shotgun (WGS) entry which is preliminary data.</text>
</comment>
<organism evidence="24 25">
    <name type="scientific">Cryobacterium algoritolerans</name>
    <dbReference type="NCBI Taxonomy" id="1259184"/>
    <lineage>
        <taxon>Bacteria</taxon>
        <taxon>Bacillati</taxon>
        <taxon>Actinomycetota</taxon>
        <taxon>Actinomycetes</taxon>
        <taxon>Micrococcales</taxon>
        <taxon>Microbacteriaceae</taxon>
        <taxon>Cryobacterium</taxon>
    </lineage>
</organism>
<evidence type="ECO:0000256" key="12">
    <source>
        <dbReference type="ARBA" id="ARBA00023306"/>
    </source>
</evidence>
<evidence type="ECO:0000256" key="7">
    <source>
        <dbReference type="ARBA" id="ARBA00022692"/>
    </source>
</evidence>
<dbReference type="InterPro" id="IPR018365">
    <property type="entry name" value="Cell_cycle_FtsW-rel_CS"/>
</dbReference>
<evidence type="ECO:0000256" key="19">
    <source>
        <dbReference type="ARBA" id="ARBA00044770"/>
    </source>
</evidence>
<feature type="transmembrane region" description="Helical" evidence="23">
    <location>
        <begin position="125"/>
        <end position="142"/>
    </location>
</feature>
<feature type="transmembrane region" description="Helical" evidence="23">
    <location>
        <begin position="148"/>
        <end position="165"/>
    </location>
</feature>
<comment type="similarity">
    <text evidence="16">Belongs to the SEDS family. FtsW subfamily.</text>
</comment>
<dbReference type="GO" id="GO:0051301">
    <property type="term" value="P:cell division"/>
    <property type="evidence" value="ECO:0007669"/>
    <property type="project" value="UniProtKB-KW"/>
</dbReference>
<dbReference type="Pfam" id="PF01098">
    <property type="entry name" value="FTSW_RODA_SPOVE"/>
    <property type="match status" value="1"/>
</dbReference>
<proteinExistence type="inferred from homology"/>
<dbReference type="AlphaFoldDB" id="A0A4R8WT36"/>
<evidence type="ECO:0000313" key="25">
    <source>
        <dbReference type="Proteomes" id="UP000298412"/>
    </source>
</evidence>
<dbReference type="GO" id="GO:0005886">
    <property type="term" value="C:plasma membrane"/>
    <property type="evidence" value="ECO:0007669"/>
    <property type="project" value="UniProtKB-SubCell"/>
</dbReference>
<dbReference type="GO" id="GO:0008360">
    <property type="term" value="P:regulation of cell shape"/>
    <property type="evidence" value="ECO:0007669"/>
    <property type="project" value="UniProtKB-KW"/>
</dbReference>
<comment type="subcellular location">
    <subcellularLocation>
        <location evidence="1">Cell membrane</location>
        <topology evidence="1">Multi-pass membrane protein</topology>
    </subcellularLocation>
</comment>
<dbReference type="NCBIfam" id="TIGR02614">
    <property type="entry name" value="ftsW"/>
    <property type="match status" value="1"/>
</dbReference>
<evidence type="ECO:0000256" key="16">
    <source>
        <dbReference type="ARBA" id="ARBA00038053"/>
    </source>
</evidence>
<name>A0A4R8WT36_9MICO</name>
<dbReference type="InterPro" id="IPR001182">
    <property type="entry name" value="FtsW/RodA"/>
</dbReference>
<keyword evidence="13" id="KW-0961">Cell wall biogenesis/degradation</keyword>
<keyword evidence="4" id="KW-0132">Cell division</keyword>
<evidence type="ECO:0000256" key="9">
    <source>
        <dbReference type="ARBA" id="ARBA00022984"/>
    </source>
</evidence>
<feature type="transmembrane region" description="Helical" evidence="23">
    <location>
        <begin position="170"/>
        <end position="187"/>
    </location>
</feature>
<dbReference type="GO" id="GO:0015648">
    <property type="term" value="F:lipid-linked peptidoglycan transporter activity"/>
    <property type="evidence" value="ECO:0007669"/>
    <property type="project" value="TreeGrafter"/>
</dbReference>
<keyword evidence="11 23" id="KW-0472">Membrane</keyword>
<dbReference type="GO" id="GO:0071555">
    <property type="term" value="P:cell wall organization"/>
    <property type="evidence" value="ECO:0007669"/>
    <property type="project" value="UniProtKB-KW"/>
</dbReference>
<dbReference type="PROSITE" id="PS00428">
    <property type="entry name" value="FTSW_RODA_SPOVE"/>
    <property type="match status" value="1"/>
</dbReference>
<dbReference type="PANTHER" id="PTHR30474">
    <property type="entry name" value="CELL CYCLE PROTEIN"/>
    <property type="match status" value="1"/>
</dbReference>
<keyword evidence="12" id="KW-0131">Cell cycle</keyword>
<evidence type="ECO:0000256" key="13">
    <source>
        <dbReference type="ARBA" id="ARBA00023316"/>
    </source>
</evidence>
<evidence type="ECO:0000256" key="1">
    <source>
        <dbReference type="ARBA" id="ARBA00004651"/>
    </source>
</evidence>
<keyword evidence="10 23" id="KW-1133">Transmembrane helix</keyword>
<evidence type="ECO:0000256" key="2">
    <source>
        <dbReference type="ARBA" id="ARBA00004752"/>
    </source>
</evidence>
<comment type="function">
    <text evidence="21">Peptidoglycan polymerase that is essential for cell division.</text>
</comment>
<accession>A0A4R8WT36</accession>
<dbReference type="EC" id="2.4.99.28" evidence="19"/>
<evidence type="ECO:0000256" key="11">
    <source>
        <dbReference type="ARBA" id="ARBA00023136"/>
    </source>
</evidence>